<keyword evidence="6 11" id="KW-0031">Aminopeptidase</keyword>
<evidence type="ECO:0000256" key="5">
    <source>
        <dbReference type="ARBA" id="ARBA00021843"/>
    </source>
</evidence>
<dbReference type="EC" id="3.4.11.5" evidence="4 11"/>
<keyword evidence="7 11" id="KW-0963">Cytoplasm</keyword>
<protein>
    <recommendedName>
        <fullName evidence="5 11">Proline iminopeptidase</fullName>
        <shortName evidence="11">PIP</shortName>
        <ecNumber evidence="4 11">3.4.11.5</ecNumber>
    </recommendedName>
    <alternativeName>
        <fullName evidence="10 11">Prolyl aminopeptidase</fullName>
    </alternativeName>
</protein>
<dbReference type="Pfam" id="PF00561">
    <property type="entry name" value="Abhydrolase_1"/>
    <property type="match status" value="1"/>
</dbReference>
<dbReference type="SUPFAM" id="SSF53474">
    <property type="entry name" value="alpha/beta-Hydrolases"/>
    <property type="match status" value="1"/>
</dbReference>
<evidence type="ECO:0000259" key="12">
    <source>
        <dbReference type="Pfam" id="PF00561"/>
    </source>
</evidence>
<comment type="similarity">
    <text evidence="3 11">Belongs to the peptidase S33 family.</text>
</comment>
<feature type="domain" description="AB hydrolase-1" evidence="12">
    <location>
        <begin position="37"/>
        <end position="140"/>
    </location>
</feature>
<comment type="catalytic activity">
    <reaction evidence="1 11">
        <text>Release of N-terminal proline from a peptide.</text>
        <dbReference type="EC" id="3.4.11.5"/>
    </reaction>
</comment>
<evidence type="ECO:0000313" key="13">
    <source>
        <dbReference type="EMBL" id="GGG91710.1"/>
    </source>
</evidence>
<comment type="caution">
    <text evidence="13">The sequence shown here is derived from an EMBL/GenBank/DDBJ whole genome shotgun (WGS) entry which is preliminary data.</text>
</comment>
<evidence type="ECO:0000313" key="14">
    <source>
        <dbReference type="Proteomes" id="UP000648722"/>
    </source>
</evidence>
<dbReference type="RefSeq" id="WP_188450843.1">
    <property type="nucleotide sequence ID" value="NZ_BMFS01000001.1"/>
</dbReference>
<keyword evidence="14" id="KW-1185">Reference proteome</keyword>
<proteinExistence type="inferred from homology"/>
<evidence type="ECO:0000256" key="8">
    <source>
        <dbReference type="ARBA" id="ARBA00022670"/>
    </source>
</evidence>
<reference evidence="14" key="1">
    <citation type="journal article" date="2019" name="Int. J. Syst. Evol. Microbiol.">
        <title>The Global Catalogue of Microorganisms (GCM) 10K type strain sequencing project: providing services to taxonomists for standard genome sequencing and annotation.</title>
        <authorList>
            <consortium name="The Broad Institute Genomics Platform"/>
            <consortium name="The Broad Institute Genome Sequencing Center for Infectious Disease"/>
            <person name="Wu L."/>
            <person name="Ma J."/>
        </authorList>
    </citation>
    <scope>NUCLEOTIDE SEQUENCE [LARGE SCALE GENOMIC DNA]</scope>
    <source>
        <strain evidence="14">CGMCC 1.12766</strain>
    </source>
</reference>
<sequence>MHSALFPDIAAREAGLLPVSDGHSLYWERSGKEGGRTLLFLHGGPGSGASSRHRRYADPAIWETIQFDQRGCGRSAPLFELQANTTAHLIADIEALREHLGLEHFDCVMGASWGTTLALAYAEAHPERVASVLVEGVFLATRRELGWWHGKGGAGAVYPDAHDWLMQGVPPALHDDPPGFARWALEAMQTELAAGAPLLRHLDDPAGEAALRDSMIFRWIAYEELLSHLEATPQSALANLRNKGRDKLVSTALIEAHYFSNGCFLEEGQLITDAHRLDMPVHIVHSRYDMVCPLQSAFDLKDAAPDARLVIVPAHGHAMSEPVFKVVRNVIASL</sequence>
<dbReference type="PIRSF" id="PIRSF006431">
    <property type="entry name" value="Pept_S33"/>
    <property type="match status" value="1"/>
</dbReference>
<name>A0ABQ1XDV6_9PROT</name>
<dbReference type="InterPro" id="IPR002410">
    <property type="entry name" value="Peptidase_S33"/>
</dbReference>
<dbReference type="InterPro" id="IPR029058">
    <property type="entry name" value="AB_hydrolase_fold"/>
</dbReference>
<evidence type="ECO:0000256" key="11">
    <source>
        <dbReference type="PIRNR" id="PIRNR006431"/>
    </source>
</evidence>
<dbReference type="Proteomes" id="UP000648722">
    <property type="component" value="Unassembled WGS sequence"/>
</dbReference>
<comment type="subcellular location">
    <subcellularLocation>
        <location evidence="2 11">Cytoplasm</location>
    </subcellularLocation>
</comment>
<dbReference type="PRINTS" id="PR00793">
    <property type="entry name" value="PROAMNOPTASE"/>
</dbReference>
<evidence type="ECO:0000256" key="9">
    <source>
        <dbReference type="ARBA" id="ARBA00022801"/>
    </source>
</evidence>
<keyword evidence="8 11" id="KW-0645">Protease</keyword>
<gene>
    <name evidence="13" type="ORF">GCM10007420_03730</name>
</gene>
<evidence type="ECO:0000256" key="4">
    <source>
        <dbReference type="ARBA" id="ARBA00012568"/>
    </source>
</evidence>
<dbReference type="PANTHER" id="PTHR43722:SF1">
    <property type="entry name" value="PROLINE IMINOPEPTIDASE"/>
    <property type="match status" value="1"/>
</dbReference>
<evidence type="ECO:0000256" key="10">
    <source>
        <dbReference type="ARBA" id="ARBA00029605"/>
    </source>
</evidence>
<evidence type="ECO:0000256" key="3">
    <source>
        <dbReference type="ARBA" id="ARBA00010088"/>
    </source>
</evidence>
<evidence type="ECO:0000256" key="7">
    <source>
        <dbReference type="ARBA" id="ARBA00022490"/>
    </source>
</evidence>
<dbReference type="Gene3D" id="3.40.50.1820">
    <property type="entry name" value="alpha/beta hydrolase"/>
    <property type="match status" value="1"/>
</dbReference>
<dbReference type="PANTHER" id="PTHR43722">
    <property type="entry name" value="PROLINE IMINOPEPTIDASE"/>
    <property type="match status" value="1"/>
</dbReference>
<dbReference type="EMBL" id="BMFS01000001">
    <property type="protein sequence ID" value="GGG91710.1"/>
    <property type="molecule type" value="Genomic_DNA"/>
</dbReference>
<evidence type="ECO:0000256" key="2">
    <source>
        <dbReference type="ARBA" id="ARBA00004496"/>
    </source>
</evidence>
<dbReference type="InterPro" id="IPR000073">
    <property type="entry name" value="AB_hydrolase_1"/>
</dbReference>
<evidence type="ECO:0000256" key="1">
    <source>
        <dbReference type="ARBA" id="ARBA00001585"/>
    </source>
</evidence>
<keyword evidence="9 11" id="KW-0378">Hydrolase</keyword>
<dbReference type="InterPro" id="IPR005944">
    <property type="entry name" value="Pro_iminopeptidase"/>
</dbReference>
<accession>A0ABQ1XDV6</accession>
<organism evidence="13 14">
    <name type="scientific">Glycocaulis albus</name>
    <dbReference type="NCBI Taxonomy" id="1382801"/>
    <lineage>
        <taxon>Bacteria</taxon>
        <taxon>Pseudomonadati</taxon>
        <taxon>Pseudomonadota</taxon>
        <taxon>Alphaproteobacteria</taxon>
        <taxon>Maricaulales</taxon>
        <taxon>Maricaulaceae</taxon>
        <taxon>Glycocaulis</taxon>
    </lineage>
</organism>
<evidence type="ECO:0000256" key="6">
    <source>
        <dbReference type="ARBA" id="ARBA00022438"/>
    </source>
</evidence>